<dbReference type="Proteomes" id="UP000184076">
    <property type="component" value="Unassembled WGS sequence"/>
</dbReference>
<reference evidence="2" key="1">
    <citation type="submission" date="2016-11" db="EMBL/GenBank/DDBJ databases">
        <authorList>
            <person name="Varghese N."/>
            <person name="Submissions S."/>
        </authorList>
    </citation>
    <scope>NUCLEOTIDE SEQUENCE [LARGE SCALE GENOMIC DNA]</scope>
    <source>
        <strain evidence="2">DSM 9756</strain>
    </source>
</reference>
<dbReference type="STRING" id="1121391.SAMN02745206_02693"/>
<evidence type="ECO:0000313" key="1">
    <source>
        <dbReference type="EMBL" id="SHF81061.1"/>
    </source>
</evidence>
<name>A0A1M5EPM4_9BACT</name>
<dbReference type="RefSeq" id="WP_073040331.1">
    <property type="nucleotide sequence ID" value="NZ_FQVB01000028.1"/>
</dbReference>
<dbReference type="AlphaFoldDB" id="A0A1M5EPM4"/>
<gene>
    <name evidence="1" type="ORF">SAMN02745206_02693</name>
</gene>
<evidence type="ECO:0000313" key="2">
    <source>
        <dbReference type="Proteomes" id="UP000184076"/>
    </source>
</evidence>
<keyword evidence="2" id="KW-1185">Reference proteome</keyword>
<sequence>MKRLWIQLKPDCDEKKIIKELQAIGRVEKDPQHPDRLLLTFHNQSDAGVKMSCFKLQEDFIHFFHDFDMIRS</sequence>
<proteinExistence type="predicted"/>
<organism evidence="1 2">
    <name type="scientific">Desulfacinum infernum DSM 9756</name>
    <dbReference type="NCBI Taxonomy" id="1121391"/>
    <lineage>
        <taxon>Bacteria</taxon>
        <taxon>Pseudomonadati</taxon>
        <taxon>Thermodesulfobacteriota</taxon>
        <taxon>Syntrophobacteria</taxon>
        <taxon>Syntrophobacterales</taxon>
        <taxon>Syntrophobacteraceae</taxon>
        <taxon>Desulfacinum</taxon>
    </lineage>
</organism>
<accession>A0A1M5EPM4</accession>
<protein>
    <submittedName>
        <fullName evidence="1">Uncharacterized protein</fullName>
    </submittedName>
</protein>
<dbReference type="OrthoDB" id="5520063at2"/>
<dbReference type="EMBL" id="FQVB01000028">
    <property type="protein sequence ID" value="SHF81061.1"/>
    <property type="molecule type" value="Genomic_DNA"/>
</dbReference>